<evidence type="ECO:0000313" key="3">
    <source>
        <dbReference type="EMBL" id="MFD2681937.1"/>
    </source>
</evidence>
<gene>
    <name evidence="3" type="ORF">ACFSUL_14440</name>
</gene>
<keyword evidence="3" id="KW-0540">Nuclease</keyword>
<protein>
    <submittedName>
        <fullName evidence="3">HNH endonuclease</fullName>
    </submittedName>
</protein>
<keyword evidence="4" id="KW-1185">Reference proteome</keyword>
<keyword evidence="3" id="KW-0378">Hydrolase</keyword>
<dbReference type="EMBL" id="JBHUMF010000031">
    <property type="protein sequence ID" value="MFD2681937.1"/>
    <property type="molecule type" value="Genomic_DNA"/>
</dbReference>
<organism evidence="3 4">
    <name type="scientific">Bacillus seohaeanensis</name>
    <dbReference type="NCBI Taxonomy" id="284580"/>
    <lineage>
        <taxon>Bacteria</taxon>
        <taxon>Bacillati</taxon>
        <taxon>Bacillota</taxon>
        <taxon>Bacilli</taxon>
        <taxon>Bacillales</taxon>
        <taxon>Bacillaceae</taxon>
        <taxon>Bacillus</taxon>
    </lineage>
</organism>
<proteinExistence type="predicted"/>
<dbReference type="InterPro" id="IPR002711">
    <property type="entry name" value="HNH"/>
</dbReference>
<dbReference type="CDD" id="cd00085">
    <property type="entry name" value="HNHc"/>
    <property type="match status" value="1"/>
</dbReference>
<comment type="caution">
    <text evidence="3">The sequence shown here is derived from an EMBL/GenBank/DDBJ whole genome shotgun (WGS) entry which is preliminary data.</text>
</comment>
<dbReference type="InterPro" id="IPR003615">
    <property type="entry name" value="HNH_nuc"/>
</dbReference>
<evidence type="ECO:0000259" key="2">
    <source>
        <dbReference type="SMART" id="SM00507"/>
    </source>
</evidence>
<feature type="domain" description="HNH nuclease" evidence="2">
    <location>
        <begin position="254"/>
        <end position="304"/>
    </location>
</feature>
<sequence>MDCLSKKKEKPKTSIKTTTKKTASKSAPKTQVNEEKDLPNKKDLVIEELLMSVEELNITTLRSLETIHFEKENYKTLRRFKMDELEFILEDINGIKEDLENKDSDGDQELINPLTILEKYKDGKIKVDDLDEEETNNQWRQFVPSFMKQRIPGWRNKSLMDFYNEAKALMDSQTGAALEKTRGYVSELSQIVFEEKNDNKNEEDNEEEKSDIEASILSVVEMIILPHLEVLNKIEEHNGKILFSDIWNKPFDDSLKKDVKDRDGWRCVVCESDTDLHVHHKIPRRLGGINHQHNLVTLCASCHKAIETADVQRAYKKCLINYRKNRASADLKRDYSSQNKALLKQEVEDILDKVLITLGNREDDQLVREISSVMDRLEVIFYEN</sequence>
<dbReference type="GO" id="GO:0004519">
    <property type="term" value="F:endonuclease activity"/>
    <property type="evidence" value="ECO:0007669"/>
    <property type="project" value="UniProtKB-KW"/>
</dbReference>
<feature type="region of interest" description="Disordered" evidence="1">
    <location>
        <begin position="1"/>
        <end position="36"/>
    </location>
</feature>
<dbReference type="SMART" id="SM00507">
    <property type="entry name" value="HNHc"/>
    <property type="match status" value="1"/>
</dbReference>
<dbReference type="Gene3D" id="1.10.30.50">
    <property type="match status" value="1"/>
</dbReference>
<accession>A0ABW5RWH1</accession>
<dbReference type="Pfam" id="PF01844">
    <property type="entry name" value="HNH"/>
    <property type="match status" value="1"/>
</dbReference>
<evidence type="ECO:0000313" key="4">
    <source>
        <dbReference type="Proteomes" id="UP001597506"/>
    </source>
</evidence>
<keyword evidence="3" id="KW-0255">Endonuclease</keyword>
<evidence type="ECO:0000256" key="1">
    <source>
        <dbReference type="SAM" id="MobiDB-lite"/>
    </source>
</evidence>
<name>A0ABW5RWH1_9BACI</name>
<reference evidence="4" key="1">
    <citation type="journal article" date="2019" name="Int. J. Syst. Evol. Microbiol.">
        <title>The Global Catalogue of Microorganisms (GCM) 10K type strain sequencing project: providing services to taxonomists for standard genome sequencing and annotation.</title>
        <authorList>
            <consortium name="The Broad Institute Genomics Platform"/>
            <consortium name="The Broad Institute Genome Sequencing Center for Infectious Disease"/>
            <person name="Wu L."/>
            <person name="Ma J."/>
        </authorList>
    </citation>
    <scope>NUCLEOTIDE SEQUENCE [LARGE SCALE GENOMIC DNA]</scope>
    <source>
        <strain evidence="4">KCTC 3913</strain>
    </source>
</reference>
<dbReference type="Proteomes" id="UP001597506">
    <property type="component" value="Unassembled WGS sequence"/>
</dbReference>